<reference evidence="3 4" key="1">
    <citation type="journal article" date="2009" name="PLoS ONE">
        <title>The complete genome of Teredinibacter turnerae T7901: an intracellular endosymbiont of marine wood-boring bivalves (shipworms).</title>
        <authorList>
            <person name="Yang J.C."/>
            <person name="Madupu R."/>
            <person name="Durkin A.S."/>
            <person name="Ekborg N.A."/>
            <person name="Pedamallu C.S."/>
            <person name="Hostetler J.B."/>
            <person name="Radune D."/>
            <person name="Toms B.S."/>
            <person name="Henrissat B."/>
            <person name="Coutinho P.M."/>
            <person name="Schwarz S."/>
            <person name="Field L."/>
            <person name="Trindade-Silva A.E."/>
            <person name="Soares C.A.G."/>
            <person name="Elshahawi S."/>
            <person name="Hanora A."/>
            <person name="Schmidt E.W."/>
            <person name="Haygood M.G."/>
            <person name="Posfai J."/>
            <person name="Benner J."/>
            <person name="Madinger C."/>
            <person name="Nove J."/>
            <person name="Anton B."/>
            <person name="Chaudhary K."/>
            <person name="Foster J."/>
            <person name="Holman A."/>
            <person name="Kumar S."/>
            <person name="Lessard P.A."/>
            <person name="Luyten Y.A."/>
            <person name="Slatko B."/>
            <person name="Wood N."/>
            <person name="Wu B."/>
            <person name="Teplitski M."/>
            <person name="Mougous J.D."/>
            <person name="Ward N."/>
            <person name="Eisen J.A."/>
            <person name="Badger J.H."/>
            <person name="Distel D.L."/>
        </authorList>
    </citation>
    <scope>NUCLEOTIDE SEQUENCE [LARGE SCALE GENOMIC DNA]</scope>
    <source>
        <strain evidence="4">ATCC 39867 / T7901</strain>
    </source>
</reference>
<gene>
    <name evidence="3" type="ordered locus">TERTU_1856</name>
</gene>
<dbReference type="EMBL" id="CP001614">
    <property type="protein sequence ID" value="ACR11307.1"/>
    <property type="molecule type" value="Genomic_DNA"/>
</dbReference>
<keyword evidence="2" id="KW-0472">Membrane</keyword>
<accession>C5BHW6</accession>
<dbReference type="AlphaFoldDB" id="C5BHW6"/>
<dbReference type="InterPro" id="IPR049806">
    <property type="entry name" value="MasK-like_C"/>
</dbReference>
<sequence length="321" mass="35107">MTIAVQPLALDIRLPWAEDEAQEKAFQRWLKRILIPVLVMMLVIPWLPVFELSYEAQREPPVVTQVMLEPLEEPLPPPTPEPVELAQPVAAKPVIEEEPQQARAQPKVAKKKGPAVKQDSENAMADSQGLNALSSQLTALRGSLNLASLQSRNVSSNTQGEAKQSNREFLGKDGAVKRSDGITVDDSMLSGDSAGLEEYNSTQIAGVGSADLPISTLATHRSNKKGQRDMESIRRTLERTKSSVDAIFQKALVDNPELGGKFTFKLVIEPDGSISNLQLLGSELGVATLESEILRKIRALNFGAREVSPAIVEYDFLFFPS</sequence>
<keyword evidence="4" id="KW-1185">Reference proteome</keyword>
<dbReference type="KEGG" id="ttu:TERTU_1856"/>
<proteinExistence type="predicted"/>
<feature type="compositionally biased region" description="Basic and acidic residues" evidence="1">
    <location>
        <begin position="164"/>
        <end position="174"/>
    </location>
</feature>
<dbReference type="OrthoDB" id="7057177at2"/>
<name>C5BHW6_TERTT</name>
<dbReference type="RefSeq" id="WP_015817419.1">
    <property type="nucleotide sequence ID" value="NC_012997.1"/>
</dbReference>
<feature type="region of interest" description="Disordered" evidence="1">
    <location>
        <begin position="98"/>
        <end position="123"/>
    </location>
</feature>
<keyword evidence="2" id="KW-0812">Transmembrane</keyword>
<feature type="compositionally biased region" description="Polar residues" evidence="1">
    <location>
        <begin position="151"/>
        <end position="163"/>
    </location>
</feature>
<feature type="region of interest" description="Disordered" evidence="1">
    <location>
        <begin position="151"/>
        <end position="174"/>
    </location>
</feature>
<evidence type="ECO:0000313" key="4">
    <source>
        <dbReference type="Proteomes" id="UP000009080"/>
    </source>
</evidence>
<dbReference type="STRING" id="377629.TERTU_1856"/>
<keyword evidence="2" id="KW-1133">Transmembrane helix</keyword>
<organism evidence="3 4">
    <name type="scientific">Teredinibacter turnerae (strain ATCC 39867 / T7901)</name>
    <dbReference type="NCBI Taxonomy" id="377629"/>
    <lineage>
        <taxon>Bacteria</taxon>
        <taxon>Pseudomonadati</taxon>
        <taxon>Pseudomonadota</taxon>
        <taxon>Gammaproteobacteria</taxon>
        <taxon>Cellvibrionales</taxon>
        <taxon>Cellvibrionaceae</taxon>
        <taxon>Teredinibacter</taxon>
    </lineage>
</organism>
<evidence type="ECO:0000313" key="3">
    <source>
        <dbReference type="EMBL" id="ACR11307.1"/>
    </source>
</evidence>
<feature type="transmembrane region" description="Helical" evidence="2">
    <location>
        <begin position="33"/>
        <end position="50"/>
    </location>
</feature>
<dbReference type="HOGENOM" id="CLU_074088_0_0_6"/>
<dbReference type="NCBIfam" id="NF033768">
    <property type="entry name" value="myxo_SS_tail"/>
    <property type="match status" value="1"/>
</dbReference>
<dbReference type="Proteomes" id="UP000009080">
    <property type="component" value="Chromosome"/>
</dbReference>
<protein>
    <submittedName>
        <fullName evidence="3">Uncharacterized protein</fullName>
    </submittedName>
</protein>
<evidence type="ECO:0000256" key="1">
    <source>
        <dbReference type="SAM" id="MobiDB-lite"/>
    </source>
</evidence>
<dbReference type="eggNOG" id="COG0810">
    <property type="taxonomic scope" value="Bacteria"/>
</dbReference>
<evidence type="ECO:0000256" key="2">
    <source>
        <dbReference type="SAM" id="Phobius"/>
    </source>
</evidence>